<dbReference type="GO" id="GO:0043190">
    <property type="term" value="C:ATP-binding cassette (ABC) transporter complex"/>
    <property type="evidence" value="ECO:0007669"/>
    <property type="project" value="InterPro"/>
</dbReference>
<gene>
    <name evidence="5" type="ORF">EBI00_07965</name>
</gene>
<dbReference type="PROSITE" id="PS50893">
    <property type="entry name" value="ABC_TRANSPORTER_2"/>
    <property type="match status" value="1"/>
</dbReference>
<dbReference type="InterPro" id="IPR013611">
    <property type="entry name" value="Transp-assoc_OB_typ2"/>
</dbReference>
<reference evidence="5 6" key="1">
    <citation type="journal article" date="2012" name="Int. J. Syst. Evol. Microbiol.">
        <title>Marinomonas hwangdonensis sp. nov., isolated from seawater.</title>
        <authorList>
            <person name="Jung Y.T."/>
            <person name="Oh T.K."/>
            <person name="Yoon J.H."/>
        </authorList>
    </citation>
    <scope>NUCLEOTIDE SEQUENCE [LARGE SCALE GENOMIC DNA]</scope>
    <source>
        <strain evidence="5 6">HDW-15</strain>
    </source>
</reference>
<evidence type="ECO:0000256" key="3">
    <source>
        <dbReference type="ARBA" id="ARBA00022840"/>
    </source>
</evidence>
<proteinExistence type="predicted"/>
<comment type="caution">
    <text evidence="5">The sequence shown here is derived from an EMBL/GenBank/DDBJ whole genome shotgun (WGS) entry which is preliminary data.</text>
</comment>
<accession>A0A3M8Q9T0</accession>
<dbReference type="GO" id="GO:0016887">
    <property type="term" value="F:ATP hydrolysis activity"/>
    <property type="evidence" value="ECO:0007669"/>
    <property type="project" value="InterPro"/>
</dbReference>
<dbReference type="OrthoDB" id="9802264at2"/>
<dbReference type="PANTHER" id="PTHR42781">
    <property type="entry name" value="SPERMIDINE/PUTRESCINE IMPORT ATP-BINDING PROTEIN POTA"/>
    <property type="match status" value="1"/>
</dbReference>
<keyword evidence="2" id="KW-0547">Nucleotide-binding</keyword>
<feature type="domain" description="ABC transporter" evidence="4">
    <location>
        <begin position="5"/>
        <end position="235"/>
    </location>
</feature>
<keyword evidence="3 5" id="KW-0067">ATP-binding</keyword>
<evidence type="ECO:0000313" key="5">
    <source>
        <dbReference type="EMBL" id="RNF51810.1"/>
    </source>
</evidence>
<dbReference type="InterPro" id="IPR003439">
    <property type="entry name" value="ABC_transporter-like_ATP-bd"/>
</dbReference>
<dbReference type="InterPro" id="IPR003593">
    <property type="entry name" value="AAA+_ATPase"/>
</dbReference>
<keyword evidence="6" id="KW-1185">Reference proteome</keyword>
<dbReference type="PROSITE" id="PS00211">
    <property type="entry name" value="ABC_TRANSPORTER_1"/>
    <property type="match status" value="1"/>
</dbReference>
<dbReference type="InterPro" id="IPR050093">
    <property type="entry name" value="ABC_SmlMolc_Importer"/>
</dbReference>
<dbReference type="RefSeq" id="WP_123095378.1">
    <property type="nucleotide sequence ID" value="NZ_RIZG01000003.1"/>
</dbReference>
<dbReference type="InterPro" id="IPR017871">
    <property type="entry name" value="ABC_transporter-like_CS"/>
</dbReference>
<dbReference type="Gene3D" id="2.40.50.100">
    <property type="match status" value="1"/>
</dbReference>
<dbReference type="GO" id="GO:0022857">
    <property type="term" value="F:transmembrane transporter activity"/>
    <property type="evidence" value="ECO:0007669"/>
    <property type="project" value="InterPro"/>
</dbReference>
<dbReference type="AlphaFoldDB" id="A0A3M8Q9T0"/>
<organism evidence="5 6">
    <name type="scientific">Marinomonas hwangdonensis</name>
    <dbReference type="NCBI Taxonomy" id="1053647"/>
    <lineage>
        <taxon>Bacteria</taxon>
        <taxon>Pseudomonadati</taxon>
        <taxon>Pseudomonadota</taxon>
        <taxon>Gammaproteobacteria</taxon>
        <taxon>Oceanospirillales</taxon>
        <taxon>Oceanospirillaceae</taxon>
        <taxon>Marinomonas</taxon>
    </lineage>
</organism>
<sequence length="360" mass="39020">MDSSVHLDNTVMQFGDFTAIQKTDLKIQSGEFFSFLGPSGCGKTTILNMISGFIDPTQGDIKIGGKSMRGVPANKRPTSMIFQNLALFPLMTVAENIEFGLEVRGVSKSERKKASDRLLELVALEGSGTKRVSELSGGQKQRIAIARALAVEPQVLLLDEPLSALDLKLRQHMRTELKAIQRKTGITFIYITHDQGEALTMSDRVAVMSAGRIQQVADPITLYRDPHTAFVASFVGENNGVRGKVVEAGSEYITLDCGPLGKLVGRSQGHANIGDEATLFVRPEHFRLTAEDGMHTLQASINEVNFEGSYLTLNANTSADQTLSIQLGTHQYSDALHKGAPVSLSYHEKDAIVIAGAGYV</sequence>
<dbReference type="InterPro" id="IPR008995">
    <property type="entry name" value="Mo/tungstate-bd_C_term_dom"/>
</dbReference>
<keyword evidence="1" id="KW-0813">Transport</keyword>
<dbReference type="FunFam" id="3.40.50.300:FF:000425">
    <property type="entry name" value="Probable ABC transporter, ATP-binding subunit"/>
    <property type="match status" value="1"/>
</dbReference>
<dbReference type="Pfam" id="PF00005">
    <property type="entry name" value="ABC_tran"/>
    <property type="match status" value="1"/>
</dbReference>
<dbReference type="Gene3D" id="3.40.50.300">
    <property type="entry name" value="P-loop containing nucleotide triphosphate hydrolases"/>
    <property type="match status" value="1"/>
</dbReference>
<dbReference type="Pfam" id="PF08402">
    <property type="entry name" value="TOBE_2"/>
    <property type="match status" value="1"/>
</dbReference>
<dbReference type="InterPro" id="IPR027417">
    <property type="entry name" value="P-loop_NTPase"/>
</dbReference>
<dbReference type="SUPFAM" id="SSF50331">
    <property type="entry name" value="MOP-like"/>
    <property type="match status" value="1"/>
</dbReference>
<dbReference type="GO" id="GO:0005524">
    <property type="term" value="F:ATP binding"/>
    <property type="evidence" value="ECO:0007669"/>
    <property type="project" value="UniProtKB-KW"/>
</dbReference>
<dbReference type="Proteomes" id="UP000280507">
    <property type="component" value="Unassembled WGS sequence"/>
</dbReference>
<dbReference type="EMBL" id="RIZG01000003">
    <property type="protein sequence ID" value="RNF51810.1"/>
    <property type="molecule type" value="Genomic_DNA"/>
</dbReference>
<dbReference type="GO" id="GO:0015697">
    <property type="term" value="P:quaternary ammonium group transport"/>
    <property type="evidence" value="ECO:0007669"/>
    <property type="project" value="UniProtKB-ARBA"/>
</dbReference>
<protein>
    <submittedName>
        <fullName evidence="5">ABC transporter ATP-binding protein</fullName>
    </submittedName>
</protein>
<evidence type="ECO:0000256" key="2">
    <source>
        <dbReference type="ARBA" id="ARBA00022741"/>
    </source>
</evidence>
<evidence type="ECO:0000259" key="4">
    <source>
        <dbReference type="PROSITE" id="PS50893"/>
    </source>
</evidence>
<dbReference type="SMART" id="SM00382">
    <property type="entry name" value="AAA"/>
    <property type="match status" value="1"/>
</dbReference>
<dbReference type="SUPFAM" id="SSF52540">
    <property type="entry name" value="P-loop containing nucleoside triphosphate hydrolases"/>
    <property type="match status" value="1"/>
</dbReference>
<evidence type="ECO:0000256" key="1">
    <source>
        <dbReference type="ARBA" id="ARBA00022448"/>
    </source>
</evidence>
<name>A0A3M8Q9T0_9GAMM</name>
<evidence type="ECO:0000313" key="6">
    <source>
        <dbReference type="Proteomes" id="UP000280507"/>
    </source>
</evidence>
<dbReference type="PANTHER" id="PTHR42781:SF4">
    <property type="entry name" value="SPERMIDINE_PUTRESCINE IMPORT ATP-BINDING PROTEIN POTA"/>
    <property type="match status" value="1"/>
</dbReference>